<dbReference type="AlphaFoldDB" id="A1DHH8"/>
<protein>
    <submittedName>
        <fullName evidence="2">Uncharacterized protein</fullName>
    </submittedName>
</protein>
<accession>A1DHH8</accession>
<evidence type="ECO:0000313" key="2">
    <source>
        <dbReference type="EMBL" id="EAW18835.1"/>
    </source>
</evidence>
<dbReference type="RefSeq" id="XP_001260732.1">
    <property type="nucleotide sequence ID" value="XM_001260731.1"/>
</dbReference>
<dbReference type="EMBL" id="DS027696">
    <property type="protein sequence ID" value="EAW18835.1"/>
    <property type="molecule type" value="Genomic_DNA"/>
</dbReference>
<evidence type="ECO:0000313" key="3">
    <source>
        <dbReference type="Proteomes" id="UP000006702"/>
    </source>
</evidence>
<dbReference type="HOGENOM" id="CLU_2210694_0_0_1"/>
<dbReference type="VEuPathDB" id="FungiDB:NFIA_087910"/>
<dbReference type="Proteomes" id="UP000006702">
    <property type="component" value="Unassembled WGS sequence"/>
</dbReference>
<gene>
    <name evidence="2" type="ORF">NFIA_087910</name>
</gene>
<dbReference type="OrthoDB" id="4509230at2759"/>
<feature type="region of interest" description="Disordered" evidence="1">
    <location>
        <begin position="73"/>
        <end position="107"/>
    </location>
</feature>
<keyword evidence="3" id="KW-1185">Reference proteome</keyword>
<feature type="compositionally biased region" description="Polar residues" evidence="1">
    <location>
        <begin position="90"/>
        <end position="107"/>
    </location>
</feature>
<proteinExistence type="predicted"/>
<name>A1DHH8_NEOFI</name>
<reference evidence="3" key="1">
    <citation type="journal article" date="2008" name="PLoS Genet.">
        <title>Genomic islands in the pathogenic filamentous fungus Aspergillus fumigatus.</title>
        <authorList>
            <person name="Fedorova N.D."/>
            <person name="Khaldi N."/>
            <person name="Joardar V.S."/>
            <person name="Maiti R."/>
            <person name="Amedeo P."/>
            <person name="Anderson M.J."/>
            <person name="Crabtree J."/>
            <person name="Silva J.C."/>
            <person name="Badger J.H."/>
            <person name="Albarraq A."/>
            <person name="Angiuoli S."/>
            <person name="Bussey H."/>
            <person name="Bowyer P."/>
            <person name="Cotty P.J."/>
            <person name="Dyer P.S."/>
            <person name="Egan A."/>
            <person name="Galens K."/>
            <person name="Fraser-Liggett C.M."/>
            <person name="Haas B.J."/>
            <person name="Inman J.M."/>
            <person name="Kent R."/>
            <person name="Lemieux S."/>
            <person name="Malavazi I."/>
            <person name="Orvis J."/>
            <person name="Roemer T."/>
            <person name="Ronning C.M."/>
            <person name="Sundaram J.P."/>
            <person name="Sutton G."/>
            <person name="Turner G."/>
            <person name="Venter J.C."/>
            <person name="White O.R."/>
            <person name="Whitty B.R."/>
            <person name="Youngman P."/>
            <person name="Wolfe K.H."/>
            <person name="Goldman G.H."/>
            <person name="Wortman J.R."/>
            <person name="Jiang B."/>
            <person name="Denning D.W."/>
            <person name="Nierman W.C."/>
        </authorList>
    </citation>
    <scope>NUCLEOTIDE SEQUENCE [LARGE SCALE GENOMIC DNA]</scope>
    <source>
        <strain evidence="3">ATCC 1020 / DSM 3700 / CBS 544.65 / FGSC A1164 / JCM 1740 / NRRL 181 / WB 181</strain>
    </source>
</reference>
<dbReference type="KEGG" id="nfi:NFIA_087910"/>
<organism evidence="2 3">
    <name type="scientific">Neosartorya fischeri (strain ATCC 1020 / DSM 3700 / CBS 544.65 / FGSC A1164 / JCM 1740 / NRRL 181 / WB 181)</name>
    <name type="common">Aspergillus fischerianus</name>
    <dbReference type="NCBI Taxonomy" id="331117"/>
    <lineage>
        <taxon>Eukaryota</taxon>
        <taxon>Fungi</taxon>
        <taxon>Dikarya</taxon>
        <taxon>Ascomycota</taxon>
        <taxon>Pezizomycotina</taxon>
        <taxon>Eurotiomycetes</taxon>
        <taxon>Eurotiomycetidae</taxon>
        <taxon>Eurotiales</taxon>
        <taxon>Aspergillaceae</taxon>
        <taxon>Aspergillus</taxon>
        <taxon>Aspergillus subgen. Fumigati</taxon>
    </lineage>
</organism>
<sequence>MVKALSELAAQLHDLLRPMHVPTRLHDGADLAEVEVIQRAAEDCLRRMLSQPASQLGAQALYDLVLPQQDIDRMRARMTPKGRKRERETQGSPREQQAQQGCSDEHH</sequence>
<dbReference type="GeneID" id="4587290"/>
<evidence type="ECO:0000256" key="1">
    <source>
        <dbReference type="SAM" id="MobiDB-lite"/>
    </source>
</evidence>